<feature type="chain" id="PRO_5017041161" description="RlpA-like protein double-psi beta-barrel domain-containing protein" evidence="2">
    <location>
        <begin position="22"/>
        <end position="167"/>
    </location>
</feature>
<organism evidence="3 4">
    <name type="scientific">Rhizopus stolonifer</name>
    <name type="common">Rhizopus nigricans</name>
    <dbReference type="NCBI Taxonomy" id="4846"/>
    <lineage>
        <taxon>Eukaryota</taxon>
        <taxon>Fungi</taxon>
        <taxon>Fungi incertae sedis</taxon>
        <taxon>Mucoromycota</taxon>
        <taxon>Mucoromycotina</taxon>
        <taxon>Mucoromycetes</taxon>
        <taxon>Mucorales</taxon>
        <taxon>Mucorineae</taxon>
        <taxon>Rhizopodaceae</taxon>
        <taxon>Rhizopus</taxon>
    </lineage>
</organism>
<dbReference type="InterPro" id="IPR051477">
    <property type="entry name" value="Expansin_CellWall"/>
</dbReference>
<dbReference type="InterPro" id="IPR036908">
    <property type="entry name" value="RlpA-like_sf"/>
</dbReference>
<proteinExistence type="predicted"/>
<dbReference type="EMBL" id="PJQM01002453">
    <property type="protein sequence ID" value="RCH95242.1"/>
    <property type="molecule type" value="Genomic_DNA"/>
</dbReference>
<comment type="caution">
    <text evidence="3">The sequence shown here is derived from an EMBL/GenBank/DDBJ whole genome shotgun (WGS) entry which is preliminary data.</text>
</comment>
<feature type="signal peptide" evidence="2">
    <location>
        <begin position="1"/>
        <end position="21"/>
    </location>
</feature>
<dbReference type="Proteomes" id="UP000253551">
    <property type="component" value="Unassembled WGS sequence"/>
</dbReference>
<dbReference type="AlphaFoldDB" id="A0A367JZ18"/>
<sequence>MSRSLSLFTAVILAISAMSAAAPVESTASVSIDNNIASVDISLNKREERRFRKRAKHAKRGSSTYSGTATWFLPASEGGSQGACGPSEGNNSNIVALNVAQYGNTSKKSSWCGKRIKITGPKGSTISKINDACPGCSKGDLDLTPVVFKKVVGDMNKGVGKITWKVV</sequence>
<evidence type="ECO:0000313" key="4">
    <source>
        <dbReference type="Proteomes" id="UP000253551"/>
    </source>
</evidence>
<keyword evidence="4" id="KW-1185">Reference proteome</keyword>
<evidence type="ECO:0000256" key="1">
    <source>
        <dbReference type="ARBA" id="ARBA00022729"/>
    </source>
</evidence>
<dbReference type="STRING" id="4846.A0A367JZ18"/>
<reference evidence="3 4" key="1">
    <citation type="journal article" date="2018" name="G3 (Bethesda)">
        <title>Phylogenetic and Phylogenomic Definition of Rhizopus Species.</title>
        <authorList>
            <person name="Gryganskyi A.P."/>
            <person name="Golan J."/>
            <person name="Dolatabadi S."/>
            <person name="Mondo S."/>
            <person name="Robb S."/>
            <person name="Idnurm A."/>
            <person name="Muszewska A."/>
            <person name="Steczkiewicz K."/>
            <person name="Masonjones S."/>
            <person name="Liao H.L."/>
            <person name="Gajdeczka M.T."/>
            <person name="Anike F."/>
            <person name="Vuek A."/>
            <person name="Anishchenko I.M."/>
            <person name="Voigt K."/>
            <person name="de Hoog G.S."/>
            <person name="Smith M.E."/>
            <person name="Heitman J."/>
            <person name="Vilgalys R."/>
            <person name="Stajich J.E."/>
        </authorList>
    </citation>
    <scope>NUCLEOTIDE SEQUENCE [LARGE SCALE GENOMIC DNA]</scope>
    <source>
        <strain evidence="3 4">LSU 92-RS-03</strain>
    </source>
</reference>
<evidence type="ECO:0008006" key="5">
    <source>
        <dbReference type="Google" id="ProtNLM"/>
    </source>
</evidence>
<evidence type="ECO:0000313" key="3">
    <source>
        <dbReference type="EMBL" id="RCH95242.1"/>
    </source>
</evidence>
<protein>
    <recommendedName>
        <fullName evidence="5">RlpA-like protein double-psi beta-barrel domain-containing protein</fullName>
    </recommendedName>
</protein>
<dbReference type="PANTHER" id="PTHR31836:SF28">
    <property type="entry name" value="SRCR DOMAIN-CONTAINING PROTEIN-RELATED"/>
    <property type="match status" value="1"/>
</dbReference>
<name>A0A367JZ18_RHIST</name>
<keyword evidence="1 2" id="KW-0732">Signal</keyword>
<accession>A0A367JZ18</accession>
<dbReference type="CDD" id="cd22191">
    <property type="entry name" value="DPBB_RlpA_EXP_N-like"/>
    <property type="match status" value="1"/>
</dbReference>
<dbReference type="Gene3D" id="2.40.40.10">
    <property type="entry name" value="RlpA-like domain"/>
    <property type="match status" value="1"/>
</dbReference>
<dbReference type="OrthoDB" id="623670at2759"/>
<gene>
    <name evidence="3" type="ORF">CU098_011339</name>
</gene>
<dbReference type="SUPFAM" id="SSF50685">
    <property type="entry name" value="Barwin-like endoglucanases"/>
    <property type="match status" value="1"/>
</dbReference>
<evidence type="ECO:0000256" key="2">
    <source>
        <dbReference type="SAM" id="SignalP"/>
    </source>
</evidence>
<dbReference type="PANTHER" id="PTHR31836">
    <property type="match status" value="1"/>
</dbReference>